<organism evidence="1 2">
    <name type="scientific">Pirellulimonas nuda</name>
    <dbReference type="NCBI Taxonomy" id="2528009"/>
    <lineage>
        <taxon>Bacteria</taxon>
        <taxon>Pseudomonadati</taxon>
        <taxon>Planctomycetota</taxon>
        <taxon>Planctomycetia</taxon>
        <taxon>Pirellulales</taxon>
        <taxon>Lacipirellulaceae</taxon>
        <taxon>Pirellulimonas</taxon>
    </lineage>
</organism>
<dbReference type="KEGG" id="pnd:Pla175_11500"/>
<keyword evidence="2" id="KW-1185">Reference proteome</keyword>
<protein>
    <submittedName>
        <fullName evidence="1">Uncharacterized protein</fullName>
    </submittedName>
</protein>
<dbReference type="RefSeq" id="WP_145281996.1">
    <property type="nucleotide sequence ID" value="NZ_CP036291.1"/>
</dbReference>
<accession>A0A518D8J4</accession>
<sequence>MQFIEMTGVTLDRILVEDELHHEDLNAAGVNPDTIVRVNPQGDIEVRRQAGWDVVGGLLGEFEERVRHETGLDWA</sequence>
<dbReference type="Proteomes" id="UP000317429">
    <property type="component" value="Chromosome"/>
</dbReference>
<dbReference type="AlphaFoldDB" id="A0A518D8J4"/>
<evidence type="ECO:0000313" key="2">
    <source>
        <dbReference type="Proteomes" id="UP000317429"/>
    </source>
</evidence>
<reference evidence="1 2" key="1">
    <citation type="submission" date="2019-02" db="EMBL/GenBank/DDBJ databases">
        <title>Deep-cultivation of Planctomycetes and their phenomic and genomic characterization uncovers novel biology.</title>
        <authorList>
            <person name="Wiegand S."/>
            <person name="Jogler M."/>
            <person name="Boedeker C."/>
            <person name="Pinto D."/>
            <person name="Vollmers J."/>
            <person name="Rivas-Marin E."/>
            <person name="Kohn T."/>
            <person name="Peeters S.H."/>
            <person name="Heuer A."/>
            <person name="Rast P."/>
            <person name="Oberbeckmann S."/>
            <person name="Bunk B."/>
            <person name="Jeske O."/>
            <person name="Meyerdierks A."/>
            <person name="Storesund J.E."/>
            <person name="Kallscheuer N."/>
            <person name="Luecker S."/>
            <person name="Lage O.M."/>
            <person name="Pohl T."/>
            <person name="Merkel B.J."/>
            <person name="Hornburger P."/>
            <person name="Mueller R.-W."/>
            <person name="Bruemmer F."/>
            <person name="Labrenz M."/>
            <person name="Spormann A.M."/>
            <person name="Op den Camp H."/>
            <person name="Overmann J."/>
            <person name="Amann R."/>
            <person name="Jetten M.S.M."/>
            <person name="Mascher T."/>
            <person name="Medema M.H."/>
            <person name="Devos D.P."/>
            <person name="Kaster A.-K."/>
            <person name="Ovreas L."/>
            <person name="Rohde M."/>
            <person name="Galperin M.Y."/>
            <person name="Jogler C."/>
        </authorList>
    </citation>
    <scope>NUCLEOTIDE SEQUENCE [LARGE SCALE GENOMIC DNA]</scope>
    <source>
        <strain evidence="1 2">Pla175</strain>
    </source>
</reference>
<proteinExistence type="predicted"/>
<evidence type="ECO:0000313" key="1">
    <source>
        <dbReference type="EMBL" id="QDU87783.1"/>
    </source>
</evidence>
<gene>
    <name evidence="1" type="ORF">Pla175_11500</name>
</gene>
<name>A0A518D8J4_9BACT</name>
<dbReference type="EMBL" id="CP036291">
    <property type="protein sequence ID" value="QDU87783.1"/>
    <property type="molecule type" value="Genomic_DNA"/>
</dbReference>
<dbReference type="OrthoDB" id="280899at2"/>